<dbReference type="GO" id="GO:0005524">
    <property type="term" value="F:ATP binding"/>
    <property type="evidence" value="ECO:0007669"/>
    <property type="project" value="UniProtKB-UniRule"/>
</dbReference>
<evidence type="ECO:0000313" key="9">
    <source>
        <dbReference type="Proteomes" id="UP000701853"/>
    </source>
</evidence>
<evidence type="ECO:0000256" key="3">
    <source>
        <dbReference type="ARBA" id="ARBA00022777"/>
    </source>
</evidence>
<protein>
    <recommendedName>
        <fullName evidence="7">Protein kinase domain-containing protein</fullName>
    </recommendedName>
</protein>
<dbReference type="GO" id="GO:0004672">
    <property type="term" value="F:protein kinase activity"/>
    <property type="evidence" value="ECO:0007669"/>
    <property type="project" value="InterPro"/>
</dbReference>
<dbReference type="Pfam" id="PF00069">
    <property type="entry name" value="Pkinase"/>
    <property type="match status" value="1"/>
</dbReference>
<evidence type="ECO:0000256" key="4">
    <source>
        <dbReference type="ARBA" id="ARBA00022840"/>
    </source>
</evidence>
<dbReference type="PROSITE" id="PS00108">
    <property type="entry name" value="PROTEIN_KINASE_ST"/>
    <property type="match status" value="1"/>
</dbReference>
<dbReference type="GO" id="GO:0007165">
    <property type="term" value="P:signal transduction"/>
    <property type="evidence" value="ECO:0007669"/>
    <property type="project" value="TreeGrafter"/>
</dbReference>
<evidence type="ECO:0000256" key="2">
    <source>
        <dbReference type="ARBA" id="ARBA00022741"/>
    </source>
</evidence>
<keyword evidence="9" id="KW-1185">Reference proteome</keyword>
<dbReference type="PANTHER" id="PTHR48011:SF7">
    <property type="entry name" value="F10K1.14 PROTEIN"/>
    <property type="match status" value="1"/>
</dbReference>
<keyword evidence="1" id="KW-0808">Transferase</keyword>
<dbReference type="SUPFAM" id="SSF56112">
    <property type="entry name" value="Protein kinase-like (PK-like)"/>
    <property type="match status" value="1"/>
</dbReference>
<dbReference type="SMART" id="SM00220">
    <property type="entry name" value="S_TKc"/>
    <property type="match status" value="1"/>
</dbReference>
<evidence type="ECO:0000256" key="1">
    <source>
        <dbReference type="ARBA" id="ARBA00022679"/>
    </source>
</evidence>
<dbReference type="InterPro" id="IPR011009">
    <property type="entry name" value="Kinase-like_dom_sf"/>
</dbReference>
<keyword evidence="3" id="KW-0418">Kinase</keyword>
<dbReference type="OrthoDB" id="275301at2759"/>
<evidence type="ECO:0000256" key="6">
    <source>
        <dbReference type="SAM" id="Phobius"/>
    </source>
</evidence>
<comment type="caution">
    <text evidence="8">The sequence shown here is derived from an EMBL/GenBank/DDBJ whole genome shotgun (WGS) entry which is preliminary data.</text>
</comment>
<keyword evidence="2 5" id="KW-0547">Nucleotide-binding</keyword>
<dbReference type="InterPro" id="IPR052751">
    <property type="entry name" value="Plant_MAPKKK"/>
</dbReference>
<dbReference type="AlphaFoldDB" id="A0A8J5ZF33"/>
<evidence type="ECO:0000313" key="8">
    <source>
        <dbReference type="EMBL" id="KAG8486964.1"/>
    </source>
</evidence>
<feature type="domain" description="Protein kinase" evidence="7">
    <location>
        <begin position="12"/>
        <end position="279"/>
    </location>
</feature>
<dbReference type="InterPro" id="IPR017441">
    <property type="entry name" value="Protein_kinase_ATP_BS"/>
</dbReference>
<dbReference type="PROSITE" id="PS50011">
    <property type="entry name" value="PROTEIN_KINASE_DOM"/>
    <property type="match status" value="1"/>
</dbReference>
<dbReference type="Proteomes" id="UP000701853">
    <property type="component" value="Chromosome 8"/>
</dbReference>
<dbReference type="FunFam" id="1.10.510.10:FF:001090">
    <property type="entry name" value="Serine threonine protein kinase putative"/>
    <property type="match status" value="1"/>
</dbReference>
<feature type="binding site" evidence="5">
    <location>
        <position position="41"/>
    </location>
    <ligand>
        <name>ATP</name>
        <dbReference type="ChEBI" id="CHEBI:30616"/>
    </ligand>
</feature>
<dbReference type="CDD" id="cd06606">
    <property type="entry name" value="STKc_MAPKKK"/>
    <property type="match status" value="1"/>
</dbReference>
<keyword evidence="4 5" id="KW-0067">ATP-binding</keyword>
<gene>
    <name evidence="8" type="ORF">CXB51_020466</name>
</gene>
<organism evidence="8 9">
    <name type="scientific">Gossypium anomalum</name>
    <dbReference type="NCBI Taxonomy" id="47600"/>
    <lineage>
        <taxon>Eukaryota</taxon>
        <taxon>Viridiplantae</taxon>
        <taxon>Streptophyta</taxon>
        <taxon>Embryophyta</taxon>
        <taxon>Tracheophyta</taxon>
        <taxon>Spermatophyta</taxon>
        <taxon>Magnoliopsida</taxon>
        <taxon>eudicotyledons</taxon>
        <taxon>Gunneridae</taxon>
        <taxon>Pentapetalae</taxon>
        <taxon>rosids</taxon>
        <taxon>malvids</taxon>
        <taxon>Malvales</taxon>
        <taxon>Malvaceae</taxon>
        <taxon>Malvoideae</taxon>
        <taxon>Gossypium</taxon>
    </lineage>
</organism>
<evidence type="ECO:0000256" key="5">
    <source>
        <dbReference type="PROSITE-ProRule" id="PRU10141"/>
    </source>
</evidence>
<evidence type="ECO:0000259" key="7">
    <source>
        <dbReference type="PROSITE" id="PS50011"/>
    </source>
</evidence>
<dbReference type="EMBL" id="JAHUZN010000008">
    <property type="protein sequence ID" value="KAG8486964.1"/>
    <property type="molecule type" value="Genomic_DNA"/>
</dbReference>
<feature type="transmembrane region" description="Helical" evidence="6">
    <location>
        <begin position="457"/>
        <end position="478"/>
    </location>
</feature>
<dbReference type="InterPro" id="IPR000719">
    <property type="entry name" value="Prot_kinase_dom"/>
</dbReference>
<dbReference type="Gene3D" id="1.10.510.10">
    <property type="entry name" value="Transferase(Phosphotransferase) domain 1"/>
    <property type="match status" value="1"/>
</dbReference>
<name>A0A8J5ZF33_9ROSI</name>
<dbReference type="PROSITE" id="PS00107">
    <property type="entry name" value="PROTEIN_KINASE_ATP"/>
    <property type="match status" value="1"/>
</dbReference>
<accession>A0A8J5ZF33</accession>
<sequence length="545" mass="61203">MEKQSNSKKPSWVRGKCLGKGAFGTVSLAINQSDGAVFAVKSVDLATGVPSQLESLENEIRILRSLSSPYVVEYLGDDVTKNESSAASFRNLHMEYMQGGTVSDVAIVKQRLADLDERILRWHTRCLLSALKYMHGQGIVHCDVKGKNVLVGQDFSSVKLADFGSAIEIVKESRGDRCGTVITPRGSPLWMAPEVIRGEYQGPESDVWSLGCTVIEMVTGKPAWEDQGLKSLTRIANSDELPRLPAELSELGKDFVEKCLIRDRTQRWSCDQLLQHPFVASASAPSEIGESSPRCVLDFSSSDFEEDENTGNFETWARERISKLATEEGVVWESDGWVAVRSYARESGVNCEEGTSTEYPEFMRIMKEMIEGTNLETADCSDGTHLVEWQCGNYKQSKRSKWSSGELRCGGWRCECSTGSSCLYGSQKMELAVEKGQFRIYMFYNLLLQLFFCNLRIFKYILLVFFNYSFLFTIFFTFSSQPVITRIYLLFATNVNNGTSFLSNLKGGANSWFNRVERYADWIIELNTQIAMRGDLSIYQSAKSA</sequence>
<dbReference type="InterPro" id="IPR008271">
    <property type="entry name" value="Ser/Thr_kinase_AS"/>
</dbReference>
<proteinExistence type="predicted"/>
<keyword evidence="6" id="KW-1133">Transmembrane helix</keyword>
<dbReference type="PANTHER" id="PTHR48011">
    <property type="entry name" value="CCR4-NOT TRANSCRIPTIONAL COMPLEX SUBUNIT CAF120-RELATED"/>
    <property type="match status" value="1"/>
</dbReference>
<keyword evidence="6" id="KW-0812">Transmembrane</keyword>
<keyword evidence="6" id="KW-0472">Membrane</keyword>
<reference evidence="8 9" key="1">
    <citation type="journal article" date="2021" name="bioRxiv">
        <title>The Gossypium anomalum genome as a resource for cotton improvement and evolutionary analysis of hybrid incompatibility.</title>
        <authorList>
            <person name="Grover C.E."/>
            <person name="Yuan D."/>
            <person name="Arick M.A."/>
            <person name="Miller E.R."/>
            <person name="Hu G."/>
            <person name="Peterson D.G."/>
            <person name="Wendel J.F."/>
            <person name="Udall J.A."/>
        </authorList>
    </citation>
    <scope>NUCLEOTIDE SEQUENCE [LARGE SCALE GENOMIC DNA]</scope>
    <source>
        <strain evidence="8">JFW-Udall</strain>
        <tissue evidence="8">Leaf</tissue>
    </source>
</reference>